<dbReference type="GO" id="GO:0005829">
    <property type="term" value="C:cytosol"/>
    <property type="evidence" value="ECO:0007669"/>
    <property type="project" value="TreeGrafter"/>
</dbReference>
<proteinExistence type="predicted"/>
<dbReference type="AlphaFoldDB" id="A0A537JU47"/>
<evidence type="ECO:0000259" key="5">
    <source>
        <dbReference type="PROSITE" id="PS50042"/>
    </source>
</evidence>
<gene>
    <name evidence="7" type="ORF">E6H00_17660</name>
</gene>
<dbReference type="Pfam" id="PF00027">
    <property type="entry name" value="cNMP_binding"/>
    <property type="match status" value="1"/>
</dbReference>
<dbReference type="Gene3D" id="1.10.10.10">
    <property type="entry name" value="Winged helix-like DNA-binding domain superfamily/Winged helix DNA-binding domain"/>
    <property type="match status" value="1"/>
</dbReference>
<evidence type="ECO:0000313" key="7">
    <source>
        <dbReference type="EMBL" id="TMI86716.1"/>
    </source>
</evidence>
<dbReference type="SUPFAM" id="SSF51206">
    <property type="entry name" value="cAMP-binding domain-like"/>
    <property type="match status" value="1"/>
</dbReference>
<keyword evidence="3" id="KW-0804">Transcription</keyword>
<dbReference type="EMBL" id="VBAK01000186">
    <property type="protein sequence ID" value="TMI86716.1"/>
    <property type="molecule type" value="Genomic_DNA"/>
</dbReference>
<dbReference type="GO" id="GO:0003700">
    <property type="term" value="F:DNA-binding transcription factor activity"/>
    <property type="evidence" value="ECO:0007669"/>
    <property type="project" value="TreeGrafter"/>
</dbReference>
<dbReference type="PANTHER" id="PTHR24567:SF28">
    <property type="entry name" value="LISTERIOLYSIN REGULATORY PROTEIN"/>
    <property type="match status" value="1"/>
</dbReference>
<dbReference type="Proteomes" id="UP000318509">
    <property type="component" value="Unassembled WGS sequence"/>
</dbReference>
<dbReference type="InterPro" id="IPR012318">
    <property type="entry name" value="HTH_CRP"/>
</dbReference>
<dbReference type="InterPro" id="IPR036388">
    <property type="entry name" value="WH-like_DNA-bd_sf"/>
</dbReference>
<sequence>MAGGVVGRESPGIRSLQSPRDTAGAEETLLRALRRCKLFTSVPTPQLRTILALGRERRIARQATVFRQGDRVDRVYVVIQGKVKLLLTGSSGRAIILAFAEPGEAFGYLAVMAGTTRACTAQAIEDSRVLAWPAEAFEEILKRYPAVARNTLRRTARQLQADWGRLHELATELVARRLARTVLHLARARGHHRAPTLVMMQQDLADFLGTTPPTLSRILGRWEARGLVTAGRERIVVTSPEGLARIAQP</sequence>
<dbReference type="Pfam" id="PF13545">
    <property type="entry name" value="HTH_Crp_2"/>
    <property type="match status" value="1"/>
</dbReference>
<dbReference type="PANTHER" id="PTHR24567">
    <property type="entry name" value="CRP FAMILY TRANSCRIPTIONAL REGULATORY PROTEIN"/>
    <property type="match status" value="1"/>
</dbReference>
<evidence type="ECO:0000256" key="1">
    <source>
        <dbReference type="ARBA" id="ARBA00023015"/>
    </source>
</evidence>
<dbReference type="InterPro" id="IPR036390">
    <property type="entry name" value="WH_DNA-bd_sf"/>
</dbReference>
<dbReference type="InterPro" id="IPR050397">
    <property type="entry name" value="Env_Response_Regulators"/>
</dbReference>
<dbReference type="InterPro" id="IPR014710">
    <property type="entry name" value="RmlC-like_jellyroll"/>
</dbReference>
<name>A0A537JU47_9BACT</name>
<dbReference type="SMART" id="SM00100">
    <property type="entry name" value="cNMP"/>
    <property type="match status" value="1"/>
</dbReference>
<dbReference type="SUPFAM" id="SSF46785">
    <property type="entry name" value="Winged helix' DNA-binding domain"/>
    <property type="match status" value="1"/>
</dbReference>
<reference evidence="7 8" key="1">
    <citation type="journal article" date="2019" name="Nat. Microbiol.">
        <title>Mediterranean grassland soil C-N compound turnover is dependent on rainfall and depth, and is mediated by genomically divergent microorganisms.</title>
        <authorList>
            <person name="Diamond S."/>
            <person name="Andeer P.F."/>
            <person name="Li Z."/>
            <person name="Crits-Christoph A."/>
            <person name="Burstein D."/>
            <person name="Anantharaman K."/>
            <person name="Lane K.R."/>
            <person name="Thomas B.C."/>
            <person name="Pan C."/>
            <person name="Northen T.R."/>
            <person name="Banfield J.F."/>
        </authorList>
    </citation>
    <scope>NUCLEOTIDE SEQUENCE [LARGE SCALE GENOMIC DNA]</scope>
    <source>
        <strain evidence="7">NP_3</strain>
    </source>
</reference>
<feature type="region of interest" description="Disordered" evidence="4">
    <location>
        <begin position="1"/>
        <end position="21"/>
    </location>
</feature>
<feature type="domain" description="HTH crp-type" evidence="6">
    <location>
        <begin position="172"/>
        <end position="241"/>
    </location>
</feature>
<organism evidence="7 8">
    <name type="scientific">Candidatus Segetimicrobium genomatis</name>
    <dbReference type="NCBI Taxonomy" id="2569760"/>
    <lineage>
        <taxon>Bacteria</taxon>
        <taxon>Bacillati</taxon>
        <taxon>Candidatus Sysuimicrobiota</taxon>
        <taxon>Candidatus Sysuimicrobiia</taxon>
        <taxon>Candidatus Sysuimicrobiales</taxon>
        <taxon>Candidatus Segetimicrobiaceae</taxon>
        <taxon>Candidatus Segetimicrobium</taxon>
    </lineage>
</organism>
<comment type="caution">
    <text evidence="7">The sequence shown here is derived from an EMBL/GenBank/DDBJ whole genome shotgun (WGS) entry which is preliminary data.</text>
</comment>
<dbReference type="InterPro" id="IPR018490">
    <property type="entry name" value="cNMP-bd_dom_sf"/>
</dbReference>
<evidence type="ECO:0000256" key="3">
    <source>
        <dbReference type="ARBA" id="ARBA00023163"/>
    </source>
</evidence>
<dbReference type="CDD" id="cd00038">
    <property type="entry name" value="CAP_ED"/>
    <property type="match status" value="1"/>
</dbReference>
<keyword evidence="2" id="KW-0238">DNA-binding</keyword>
<dbReference type="GO" id="GO:0003677">
    <property type="term" value="F:DNA binding"/>
    <property type="evidence" value="ECO:0007669"/>
    <property type="project" value="UniProtKB-KW"/>
</dbReference>
<dbReference type="SMART" id="SM00419">
    <property type="entry name" value="HTH_CRP"/>
    <property type="match status" value="1"/>
</dbReference>
<feature type="domain" description="Cyclic nucleotide-binding" evidence="5">
    <location>
        <begin position="38"/>
        <end position="158"/>
    </location>
</feature>
<dbReference type="PROSITE" id="PS51063">
    <property type="entry name" value="HTH_CRP_2"/>
    <property type="match status" value="1"/>
</dbReference>
<dbReference type="PROSITE" id="PS50042">
    <property type="entry name" value="CNMP_BINDING_3"/>
    <property type="match status" value="1"/>
</dbReference>
<accession>A0A537JU47</accession>
<evidence type="ECO:0000259" key="6">
    <source>
        <dbReference type="PROSITE" id="PS51063"/>
    </source>
</evidence>
<keyword evidence="1" id="KW-0805">Transcription regulation</keyword>
<dbReference type="Gene3D" id="2.60.120.10">
    <property type="entry name" value="Jelly Rolls"/>
    <property type="match status" value="1"/>
</dbReference>
<protein>
    <submittedName>
        <fullName evidence="7">Crp/Fnr family transcriptional regulator</fullName>
    </submittedName>
</protein>
<evidence type="ECO:0000313" key="8">
    <source>
        <dbReference type="Proteomes" id="UP000318509"/>
    </source>
</evidence>
<evidence type="ECO:0000256" key="2">
    <source>
        <dbReference type="ARBA" id="ARBA00023125"/>
    </source>
</evidence>
<dbReference type="InterPro" id="IPR000595">
    <property type="entry name" value="cNMP-bd_dom"/>
</dbReference>
<evidence type="ECO:0000256" key="4">
    <source>
        <dbReference type="SAM" id="MobiDB-lite"/>
    </source>
</evidence>